<dbReference type="RefSeq" id="WP_190556644.1">
    <property type="nucleotide sequence ID" value="NZ_JACJQU010000001.1"/>
</dbReference>
<dbReference type="Proteomes" id="UP000662185">
    <property type="component" value="Unassembled WGS sequence"/>
</dbReference>
<name>A0A926WFT8_9NOST</name>
<reference evidence="2" key="1">
    <citation type="journal article" date="2020" name="ISME J.">
        <title>Comparative genomics reveals insights into cyanobacterial evolution and habitat adaptation.</title>
        <authorList>
            <person name="Chen M.Y."/>
            <person name="Teng W.K."/>
            <person name="Zhao L."/>
            <person name="Hu C.X."/>
            <person name="Zhou Y.K."/>
            <person name="Han B.P."/>
            <person name="Song L.R."/>
            <person name="Shu W.S."/>
        </authorList>
    </citation>
    <scope>NUCLEOTIDE SEQUENCE [LARGE SCALE GENOMIC DNA]</scope>
    <source>
        <strain evidence="2">FACHB-251</strain>
    </source>
</reference>
<proteinExistence type="predicted"/>
<sequence length="100" mass="11468">MINNHQVITETSSTTPWNDLLLEIAQTPEEYIPEILEIVRLFRQNLINKPTTLINTEKHNLDWQEFINKTAGSCADDPIILDNLGIDDTLDDSLEEMINC</sequence>
<comment type="caution">
    <text evidence="1">The sequence shown here is derived from an EMBL/GenBank/DDBJ whole genome shotgun (WGS) entry which is preliminary data.</text>
</comment>
<evidence type="ECO:0000313" key="1">
    <source>
        <dbReference type="EMBL" id="MBD2292333.1"/>
    </source>
</evidence>
<accession>A0A926WFT8</accession>
<evidence type="ECO:0000313" key="2">
    <source>
        <dbReference type="Proteomes" id="UP000662185"/>
    </source>
</evidence>
<gene>
    <name evidence="1" type="ORF">H6G06_02260</name>
</gene>
<organism evidence="1 2">
    <name type="scientific">Anabaena sphaerica FACHB-251</name>
    <dbReference type="NCBI Taxonomy" id="2692883"/>
    <lineage>
        <taxon>Bacteria</taxon>
        <taxon>Bacillati</taxon>
        <taxon>Cyanobacteriota</taxon>
        <taxon>Cyanophyceae</taxon>
        <taxon>Nostocales</taxon>
        <taxon>Nostocaceae</taxon>
        <taxon>Anabaena</taxon>
    </lineage>
</organism>
<keyword evidence="2" id="KW-1185">Reference proteome</keyword>
<dbReference type="AlphaFoldDB" id="A0A926WFT8"/>
<protein>
    <submittedName>
        <fullName evidence="1">Uncharacterized protein</fullName>
    </submittedName>
</protein>
<dbReference type="EMBL" id="JACJQU010000001">
    <property type="protein sequence ID" value="MBD2292333.1"/>
    <property type="molecule type" value="Genomic_DNA"/>
</dbReference>